<organism evidence="2 3">
    <name type="scientific">Myroides odoratimimus</name>
    <dbReference type="NCBI Taxonomy" id="76832"/>
    <lineage>
        <taxon>Bacteria</taxon>
        <taxon>Pseudomonadati</taxon>
        <taxon>Bacteroidota</taxon>
        <taxon>Flavobacteriia</taxon>
        <taxon>Flavobacteriales</taxon>
        <taxon>Flavobacteriaceae</taxon>
        <taxon>Myroides</taxon>
    </lineage>
</organism>
<evidence type="ECO:0000313" key="2">
    <source>
        <dbReference type="EMBL" id="ALU25335.1"/>
    </source>
</evidence>
<accession>A0AAI8C3H1</accession>
<evidence type="ECO:0000259" key="1">
    <source>
        <dbReference type="Pfam" id="PF20251"/>
    </source>
</evidence>
<dbReference type="AlphaFoldDB" id="A0AAI8C3H1"/>
<feature type="domain" description="Bacterial Ig-like" evidence="1">
    <location>
        <begin position="52"/>
        <end position="154"/>
    </location>
</feature>
<sequence length="161" mass="17933">MKKKITLPIMATLALIMAGCPQKKEAATHEEVIEEVVTKTPNQKESLDSISNQVTMVLEQVAYDKAPEVLHLTITNQSSSEVNTGSDYSISVLKGDSWEVMDMEGIGFDRMIHPIEPGEGVGFDIDLFTKEFKYDKGTYKIIKQLGNDIGSFTKEVEFVIK</sequence>
<dbReference type="Proteomes" id="UP000069030">
    <property type="component" value="Chromosome"/>
</dbReference>
<evidence type="ECO:0000313" key="3">
    <source>
        <dbReference type="Proteomes" id="UP000069030"/>
    </source>
</evidence>
<dbReference type="PROSITE" id="PS51257">
    <property type="entry name" value="PROKAR_LIPOPROTEIN"/>
    <property type="match status" value="1"/>
</dbReference>
<name>A0AAI8C3H1_9FLAO</name>
<dbReference type="RefSeq" id="WP_058699154.1">
    <property type="nucleotide sequence ID" value="NZ_CP013690.1"/>
</dbReference>
<dbReference type="KEGG" id="mod:AS202_03835"/>
<gene>
    <name evidence="2" type="ORF">AS202_03835</name>
</gene>
<reference evidence="2 3" key="1">
    <citation type="journal article" date="2016" name="J. Zhejiang Univ. Sci. B">
        <title>Antibiotic resistance mechanisms of Myroides sp.</title>
        <authorList>
            <person name="Hu S."/>
            <person name="Yuan S."/>
            <person name="Qu H."/>
            <person name="Jiang T."/>
            <person name="Zhou Y."/>
            <person name="Wang M."/>
            <person name="Ming D."/>
        </authorList>
    </citation>
    <scope>NUCLEOTIDE SEQUENCE [LARGE SCALE GENOMIC DNA]</scope>
    <source>
        <strain evidence="2 3">PR63039</strain>
    </source>
</reference>
<dbReference type="Pfam" id="PF20251">
    <property type="entry name" value="Big_14"/>
    <property type="match status" value="1"/>
</dbReference>
<protein>
    <recommendedName>
        <fullName evidence="1">Bacterial Ig-like domain-containing protein</fullName>
    </recommendedName>
</protein>
<proteinExistence type="predicted"/>
<dbReference type="EMBL" id="CP013690">
    <property type="protein sequence ID" value="ALU25335.1"/>
    <property type="molecule type" value="Genomic_DNA"/>
</dbReference>
<dbReference type="InterPro" id="IPR046878">
    <property type="entry name" value="Big_14"/>
</dbReference>